<name>E4WVQ2_OIKDI</name>
<keyword evidence="7" id="KW-1185">Reference proteome</keyword>
<dbReference type="Pfam" id="PF26557">
    <property type="entry name" value="Cullin_AB"/>
    <property type="match status" value="1"/>
</dbReference>
<dbReference type="SUPFAM" id="SSF46785">
    <property type="entry name" value="Winged helix' DNA-binding domain"/>
    <property type="match status" value="1"/>
</dbReference>
<dbReference type="Proteomes" id="UP000001307">
    <property type="component" value="Unassembled WGS sequence"/>
</dbReference>
<dbReference type="InterPro" id="IPR036390">
    <property type="entry name" value="WH_DNA-bd_sf"/>
</dbReference>
<dbReference type="PANTHER" id="PTHR11932">
    <property type="entry name" value="CULLIN"/>
    <property type="match status" value="1"/>
</dbReference>
<dbReference type="InterPro" id="IPR036317">
    <property type="entry name" value="Cullin_homology_sf"/>
</dbReference>
<feature type="domain" description="Cullin family profile" evidence="5">
    <location>
        <begin position="44"/>
        <end position="263"/>
    </location>
</feature>
<dbReference type="FunFam" id="1.10.10.10:FF:000014">
    <property type="entry name" value="Cullin 1"/>
    <property type="match status" value="1"/>
</dbReference>
<evidence type="ECO:0000256" key="1">
    <source>
        <dbReference type="ARBA" id="ARBA00022499"/>
    </source>
</evidence>
<evidence type="ECO:0000313" key="7">
    <source>
        <dbReference type="Proteomes" id="UP000001307"/>
    </source>
</evidence>
<dbReference type="Gene3D" id="4.10.1030.10">
    <property type="entry name" value="Ring Box Chain A, domain 5"/>
    <property type="match status" value="1"/>
</dbReference>
<dbReference type="FunFam" id="1.20.1310.10:FF:000002">
    <property type="entry name" value="cullin-3 isoform X1"/>
    <property type="match status" value="1"/>
</dbReference>
<dbReference type="InterPro" id="IPR059120">
    <property type="entry name" value="Cullin-like_AB"/>
</dbReference>
<dbReference type="InParanoid" id="E4WVQ2"/>
<keyword evidence="1" id="KW-1017">Isopeptide bond</keyword>
<reference evidence="6" key="1">
    <citation type="journal article" date="2010" name="Science">
        <title>Plasticity of animal genome architecture unmasked by rapid evolution of a pelagic tunicate.</title>
        <authorList>
            <person name="Denoeud F."/>
            <person name="Henriet S."/>
            <person name="Mungpakdee S."/>
            <person name="Aury J.M."/>
            <person name="Da Silva C."/>
            <person name="Brinkmann H."/>
            <person name="Mikhaleva J."/>
            <person name="Olsen L.C."/>
            <person name="Jubin C."/>
            <person name="Canestro C."/>
            <person name="Bouquet J.M."/>
            <person name="Danks G."/>
            <person name="Poulain J."/>
            <person name="Campsteijn C."/>
            <person name="Adamski M."/>
            <person name="Cross I."/>
            <person name="Yadetie F."/>
            <person name="Muffato M."/>
            <person name="Louis A."/>
            <person name="Butcher S."/>
            <person name="Tsagkogeorga G."/>
            <person name="Konrad A."/>
            <person name="Singh S."/>
            <person name="Jensen M.F."/>
            <person name="Cong E.H."/>
            <person name="Eikeseth-Otteraa H."/>
            <person name="Noel B."/>
            <person name="Anthouard V."/>
            <person name="Porcel B.M."/>
            <person name="Kachouri-Lafond R."/>
            <person name="Nishino A."/>
            <person name="Ugolini M."/>
            <person name="Chourrout P."/>
            <person name="Nishida H."/>
            <person name="Aasland R."/>
            <person name="Huzurbazar S."/>
            <person name="Westhof E."/>
            <person name="Delsuc F."/>
            <person name="Lehrach H."/>
            <person name="Reinhardt R."/>
            <person name="Weissenbach J."/>
            <person name="Roy S.W."/>
            <person name="Artiguenave F."/>
            <person name="Postlethwait J.H."/>
            <person name="Manak J.R."/>
            <person name="Thompson E.M."/>
            <person name="Jaillon O."/>
            <person name="Du Pasquier L."/>
            <person name="Boudinot P."/>
            <person name="Liberles D.A."/>
            <person name="Volff J.N."/>
            <person name="Philippe H."/>
            <person name="Lenhard B."/>
            <person name="Roest Crollius H."/>
            <person name="Wincker P."/>
            <person name="Chourrout D."/>
        </authorList>
    </citation>
    <scope>NUCLEOTIDE SEQUENCE [LARGE SCALE GENOMIC DNA]</scope>
</reference>
<dbReference type="InterPro" id="IPR001373">
    <property type="entry name" value="Cullin_N"/>
</dbReference>
<evidence type="ECO:0000256" key="3">
    <source>
        <dbReference type="PROSITE-ProRule" id="PRU00330"/>
    </source>
</evidence>
<dbReference type="SMART" id="SM00182">
    <property type="entry name" value="CULLIN"/>
    <property type="match status" value="1"/>
</dbReference>
<evidence type="ECO:0000256" key="2">
    <source>
        <dbReference type="ARBA" id="ARBA00022843"/>
    </source>
</evidence>
<evidence type="ECO:0000259" key="5">
    <source>
        <dbReference type="PROSITE" id="PS50069"/>
    </source>
</evidence>
<dbReference type="GO" id="GO:0031625">
    <property type="term" value="F:ubiquitin protein ligase binding"/>
    <property type="evidence" value="ECO:0007669"/>
    <property type="project" value="InterPro"/>
</dbReference>
<dbReference type="SUPFAM" id="SSF75632">
    <property type="entry name" value="Cullin homology domain"/>
    <property type="match status" value="1"/>
</dbReference>
<dbReference type="InterPro" id="IPR045093">
    <property type="entry name" value="Cullin"/>
</dbReference>
<dbReference type="Pfam" id="PF10557">
    <property type="entry name" value="Cullin_Nedd8"/>
    <property type="match status" value="1"/>
</dbReference>
<dbReference type="InterPro" id="IPR036388">
    <property type="entry name" value="WH-like_DNA-bd_sf"/>
</dbReference>
<dbReference type="Gene3D" id="1.20.1310.10">
    <property type="entry name" value="Cullin Repeats"/>
    <property type="match status" value="1"/>
</dbReference>
<proteinExistence type="inferred from homology"/>
<dbReference type="EMBL" id="FN653017">
    <property type="protein sequence ID" value="CBY21205.1"/>
    <property type="molecule type" value="Genomic_DNA"/>
</dbReference>
<comment type="similarity">
    <text evidence="3 4">Belongs to the cullin family.</text>
</comment>
<dbReference type="Pfam" id="PF00888">
    <property type="entry name" value="Cullin"/>
    <property type="match status" value="1"/>
</dbReference>
<evidence type="ECO:0000313" key="6">
    <source>
        <dbReference type="EMBL" id="CBY21205.1"/>
    </source>
</evidence>
<organism evidence="6">
    <name type="scientific">Oikopleura dioica</name>
    <name type="common">Tunicate</name>
    <dbReference type="NCBI Taxonomy" id="34765"/>
    <lineage>
        <taxon>Eukaryota</taxon>
        <taxon>Metazoa</taxon>
        <taxon>Chordata</taxon>
        <taxon>Tunicata</taxon>
        <taxon>Appendicularia</taxon>
        <taxon>Copelata</taxon>
        <taxon>Oikopleuridae</taxon>
        <taxon>Oikopleura</taxon>
    </lineage>
</organism>
<protein>
    <recommendedName>
        <fullName evidence="5">Cullin family profile domain-containing protein</fullName>
    </recommendedName>
</protein>
<dbReference type="AlphaFoldDB" id="E4WVQ2"/>
<dbReference type="InterPro" id="IPR016158">
    <property type="entry name" value="Cullin_homology"/>
</dbReference>
<evidence type="ECO:0000256" key="4">
    <source>
        <dbReference type="RuleBase" id="RU003829"/>
    </source>
</evidence>
<accession>E4WVQ2</accession>
<dbReference type="Gene3D" id="1.10.10.10">
    <property type="entry name" value="Winged helix-like DNA-binding domain superfamily/Winged helix DNA-binding domain"/>
    <property type="match status" value="2"/>
</dbReference>
<dbReference type="GO" id="GO:0006511">
    <property type="term" value="P:ubiquitin-dependent protein catabolic process"/>
    <property type="evidence" value="ECO:0007669"/>
    <property type="project" value="InterPro"/>
</dbReference>
<gene>
    <name evidence="6" type="ORF">GSOID_T00008960001</name>
</gene>
<sequence>MFILTATLIFNPSTENDSGFSTQLDRAASQFVNRNAVCETRSSRSAELLARYSDSILKKNAKVASDDSDKEAAMSEVITIFKFIDEKDVFMEFYAKLFGNRLVKEISASEDNEETMIKKLKEECGHEYTSRLQKMFKDIVVSRTHTEEFKNKTRNNNSLKVDFSIKVLTTGHWNYKPSNPFILPIEIKACQDQFLQHYSQKHSGRKLTWIFAHSRCEVKFFPKAEQANFFIFTTTTHQLSILSIFNQKSSYAVDEIRSLTEIETENDYLYKIIAQLLKTKILTSSATGSELPSGNDQISVNEAYKSKKKKMNISQPIKQETKTESDLTVKRVEEDRGLATQAAIVRIMKMRQRLNHNNLITAVVEQLQARFTARVPLIKKQIEILVEKEYIARVDGERDMYEYLA</sequence>
<dbReference type="PROSITE" id="PS50069">
    <property type="entry name" value="CULLIN_2"/>
    <property type="match status" value="1"/>
</dbReference>
<keyword evidence="2" id="KW-0832">Ubl conjugation</keyword>
<dbReference type="InterPro" id="IPR019559">
    <property type="entry name" value="Cullin_neddylation_domain"/>
</dbReference>
<dbReference type="SMART" id="SM00884">
    <property type="entry name" value="Cullin_Nedd8"/>
    <property type="match status" value="1"/>
</dbReference>
<dbReference type="OrthoDB" id="27073at2759"/>